<dbReference type="EMBL" id="AP019822">
    <property type="protein sequence ID" value="BBM36244.1"/>
    <property type="molecule type" value="Genomic_DNA"/>
</dbReference>
<gene>
    <name evidence="7" type="ORF">JCM16774_1176</name>
</gene>
<reference evidence="7 8" key="1">
    <citation type="submission" date="2019-07" db="EMBL/GenBank/DDBJ databases">
        <title>Complete Genome Sequence of Leptotrichia goodfellowii Strain JCM 16774.</title>
        <authorList>
            <person name="Watanabe S."/>
            <person name="Cui L."/>
        </authorList>
    </citation>
    <scope>NUCLEOTIDE SEQUENCE [LARGE SCALE GENOMIC DNA]</scope>
    <source>
        <strain evidence="7 8">JCM16774</strain>
    </source>
</reference>
<feature type="chain" id="PRO_5021829651" evidence="5">
    <location>
        <begin position="21"/>
        <end position="187"/>
    </location>
</feature>
<dbReference type="SUPFAM" id="SSF54001">
    <property type="entry name" value="Cysteine proteinases"/>
    <property type="match status" value="1"/>
</dbReference>
<keyword evidence="3" id="KW-0378">Hydrolase</keyword>
<dbReference type="InterPro" id="IPR000064">
    <property type="entry name" value="NLP_P60_dom"/>
</dbReference>
<protein>
    <submittedName>
        <fullName evidence="7">NLP/P60 protein</fullName>
    </submittedName>
</protein>
<dbReference type="Pfam" id="PF00877">
    <property type="entry name" value="NLPC_P60"/>
    <property type="match status" value="1"/>
</dbReference>
<accession>A0A510JAN1</accession>
<dbReference type="PROSITE" id="PS51935">
    <property type="entry name" value="NLPC_P60"/>
    <property type="match status" value="1"/>
</dbReference>
<evidence type="ECO:0000259" key="6">
    <source>
        <dbReference type="PROSITE" id="PS51935"/>
    </source>
</evidence>
<name>A0A510JAN1_9FUSO</name>
<dbReference type="GO" id="GO:0008234">
    <property type="term" value="F:cysteine-type peptidase activity"/>
    <property type="evidence" value="ECO:0007669"/>
    <property type="project" value="UniProtKB-KW"/>
</dbReference>
<organism evidence="7 8">
    <name type="scientific">Pseudoleptotrichia goodfellowii</name>
    <dbReference type="NCBI Taxonomy" id="157692"/>
    <lineage>
        <taxon>Bacteria</taxon>
        <taxon>Fusobacteriati</taxon>
        <taxon>Fusobacteriota</taxon>
        <taxon>Fusobacteriia</taxon>
        <taxon>Fusobacteriales</taxon>
        <taxon>Leptotrichiaceae</taxon>
        <taxon>Pseudoleptotrichia</taxon>
    </lineage>
</organism>
<comment type="similarity">
    <text evidence="1">Belongs to the peptidase C40 family.</text>
</comment>
<dbReference type="Proteomes" id="UP000321606">
    <property type="component" value="Chromosome"/>
</dbReference>
<feature type="signal peptide" evidence="5">
    <location>
        <begin position="1"/>
        <end position="20"/>
    </location>
</feature>
<dbReference type="RefSeq" id="WP_006806988.1">
    <property type="nucleotide sequence ID" value="NZ_AP019822.1"/>
</dbReference>
<dbReference type="Gene3D" id="3.90.1720.10">
    <property type="entry name" value="endopeptidase domain like (from Nostoc punctiforme)"/>
    <property type="match status" value="1"/>
</dbReference>
<dbReference type="PANTHER" id="PTHR47053:SF1">
    <property type="entry name" value="MUREIN DD-ENDOPEPTIDASE MEPH-RELATED"/>
    <property type="match status" value="1"/>
</dbReference>
<dbReference type="KEGG" id="lgo:JCM16774_1176"/>
<sequence length="187" mass="20607">MKRIVILAGALLLSTTILTSKPKNPSDELTNIIGNYYKNDSMSLNVKDNSSKSERSSHTARAGVRDQIIEFASNKLGSPYVWGATGPNSFDCSGFVGYVFKKAADLNLPRVSSDQATFRPKISSMNMKKGDLVFFETTGKGRISHVGIYMGGRQFIHASSGSRRVTISSLDSDFYSRTFRWAINPFS</sequence>
<dbReference type="GO" id="GO:0006508">
    <property type="term" value="P:proteolysis"/>
    <property type="evidence" value="ECO:0007669"/>
    <property type="project" value="UniProtKB-KW"/>
</dbReference>
<evidence type="ECO:0000256" key="5">
    <source>
        <dbReference type="SAM" id="SignalP"/>
    </source>
</evidence>
<evidence type="ECO:0000256" key="2">
    <source>
        <dbReference type="ARBA" id="ARBA00022670"/>
    </source>
</evidence>
<dbReference type="PANTHER" id="PTHR47053">
    <property type="entry name" value="MUREIN DD-ENDOPEPTIDASE MEPH-RELATED"/>
    <property type="match status" value="1"/>
</dbReference>
<keyword evidence="5" id="KW-0732">Signal</keyword>
<dbReference type="OrthoDB" id="9808890at2"/>
<proteinExistence type="inferred from homology"/>
<evidence type="ECO:0000256" key="3">
    <source>
        <dbReference type="ARBA" id="ARBA00022801"/>
    </source>
</evidence>
<dbReference type="InterPro" id="IPR038765">
    <property type="entry name" value="Papain-like_cys_pep_sf"/>
</dbReference>
<evidence type="ECO:0000256" key="4">
    <source>
        <dbReference type="ARBA" id="ARBA00022807"/>
    </source>
</evidence>
<evidence type="ECO:0000313" key="7">
    <source>
        <dbReference type="EMBL" id="BBM36244.1"/>
    </source>
</evidence>
<evidence type="ECO:0000256" key="1">
    <source>
        <dbReference type="ARBA" id="ARBA00007074"/>
    </source>
</evidence>
<feature type="domain" description="NlpC/P60" evidence="6">
    <location>
        <begin position="62"/>
        <end position="187"/>
    </location>
</feature>
<dbReference type="InterPro" id="IPR051202">
    <property type="entry name" value="Peptidase_C40"/>
</dbReference>
<keyword evidence="4" id="KW-0788">Thiol protease</keyword>
<dbReference type="STRING" id="714315.GCA_000516535_01177"/>
<dbReference type="AlphaFoldDB" id="A0A510JAN1"/>
<keyword evidence="2" id="KW-0645">Protease</keyword>
<evidence type="ECO:0000313" key="8">
    <source>
        <dbReference type="Proteomes" id="UP000321606"/>
    </source>
</evidence>